<keyword evidence="3" id="KW-1185">Reference proteome</keyword>
<evidence type="ECO:0000313" key="2">
    <source>
        <dbReference type="EMBL" id="MFC5452141.1"/>
    </source>
</evidence>
<dbReference type="RefSeq" id="WP_270877739.1">
    <property type="nucleotide sequence ID" value="NZ_JAQFVF010000005.1"/>
</dbReference>
<organism evidence="2 3">
    <name type="scientific">Paenibacillus aestuarii</name>
    <dbReference type="NCBI Taxonomy" id="516965"/>
    <lineage>
        <taxon>Bacteria</taxon>
        <taxon>Bacillati</taxon>
        <taxon>Bacillota</taxon>
        <taxon>Bacilli</taxon>
        <taxon>Bacillales</taxon>
        <taxon>Paenibacillaceae</taxon>
        <taxon>Paenibacillus</taxon>
    </lineage>
</organism>
<dbReference type="InterPro" id="IPR025669">
    <property type="entry name" value="AAA_dom"/>
</dbReference>
<evidence type="ECO:0000313" key="3">
    <source>
        <dbReference type="Proteomes" id="UP001596044"/>
    </source>
</evidence>
<proteinExistence type="predicted"/>
<dbReference type="InterPro" id="IPR050678">
    <property type="entry name" value="DNA_Partitioning_ATPase"/>
</dbReference>
<protein>
    <submittedName>
        <fullName evidence="2">ParA family protein</fullName>
    </submittedName>
</protein>
<dbReference type="Pfam" id="PF13614">
    <property type="entry name" value="AAA_31"/>
    <property type="match status" value="1"/>
</dbReference>
<gene>
    <name evidence="2" type="ORF">ACFPOG_28440</name>
</gene>
<reference evidence="3" key="1">
    <citation type="journal article" date="2019" name="Int. J. Syst. Evol. Microbiol.">
        <title>The Global Catalogue of Microorganisms (GCM) 10K type strain sequencing project: providing services to taxonomists for standard genome sequencing and annotation.</title>
        <authorList>
            <consortium name="The Broad Institute Genomics Platform"/>
            <consortium name="The Broad Institute Genome Sequencing Center for Infectious Disease"/>
            <person name="Wu L."/>
            <person name="Ma J."/>
        </authorList>
    </citation>
    <scope>NUCLEOTIDE SEQUENCE [LARGE SCALE GENOMIC DNA]</scope>
    <source>
        <strain evidence="3">KACC 11904</strain>
    </source>
</reference>
<dbReference type="PANTHER" id="PTHR13696">
    <property type="entry name" value="P-LOOP CONTAINING NUCLEOSIDE TRIPHOSPHATE HYDROLASE"/>
    <property type="match status" value="1"/>
</dbReference>
<sequence length="289" mass="32765">MAQVISIINLKGGVGKTTITVALAEFLAVEHQKRVLVIDLDPQTNSTVALIGEEEWERRNKNDQTLHTLFKDHIDDTCNFEMEKSIVRKSSNLRGGLVNLHVLPSSLDFVKIQDRLIHIWQTALIRPYDVLKNAVKNHLDDYDYVLIDCPPNLGIVTQNGLNISHWYLIPTIPDHLSTYGIPQIISSVKNFNRKKEDGDVKLLGVVASMYRSTVNRHNNTLRQLSLQVEKGELPRLFETRIPLASKASDAAYYDVDGINTLKQKYGYSTENLYASFQSLTEELISYAQN</sequence>
<dbReference type="SUPFAM" id="SSF52540">
    <property type="entry name" value="P-loop containing nucleoside triphosphate hydrolases"/>
    <property type="match status" value="1"/>
</dbReference>
<evidence type="ECO:0000259" key="1">
    <source>
        <dbReference type="Pfam" id="PF13614"/>
    </source>
</evidence>
<feature type="domain" description="AAA" evidence="1">
    <location>
        <begin position="3"/>
        <end position="195"/>
    </location>
</feature>
<dbReference type="PANTHER" id="PTHR13696:SF52">
    <property type="entry name" value="PARA FAMILY PROTEIN CT_582"/>
    <property type="match status" value="1"/>
</dbReference>
<accession>A0ABW0KGL9</accession>
<comment type="caution">
    <text evidence="2">The sequence shown here is derived from an EMBL/GenBank/DDBJ whole genome shotgun (WGS) entry which is preliminary data.</text>
</comment>
<dbReference type="InterPro" id="IPR027417">
    <property type="entry name" value="P-loop_NTPase"/>
</dbReference>
<dbReference type="EMBL" id="JBHSMJ010000042">
    <property type="protein sequence ID" value="MFC5452141.1"/>
    <property type="molecule type" value="Genomic_DNA"/>
</dbReference>
<dbReference type="Gene3D" id="3.40.50.300">
    <property type="entry name" value="P-loop containing nucleotide triphosphate hydrolases"/>
    <property type="match status" value="1"/>
</dbReference>
<name>A0ABW0KGL9_9BACL</name>
<dbReference type="Proteomes" id="UP001596044">
    <property type="component" value="Unassembled WGS sequence"/>
</dbReference>
<dbReference type="CDD" id="cd02042">
    <property type="entry name" value="ParAB_family"/>
    <property type="match status" value="1"/>
</dbReference>